<keyword evidence="3" id="KW-0804">Transcription</keyword>
<dbReference type="OrthoDB" id="5464689at2"/>
<protein>
    <submittedName>
        <fullName evidence="5">Helix-turn-helix transcriptional regulator</fullName>
    </submittedName>
</protein>
<dbReference type="Proteomes" id="UP000307768">
    <property type="component" value="Unassembled WGS sequence"/>
</dbReference>
<name>A0A5Q6RYC4_9ACTN</name>
<dbReference type="PANTHER" id="PTHR46796:SF12">
    <property type="entry name" value="HTH-TYPE DNA-BINDING TRANSCRIPTIONAL ACTIVATOR EUTR"/>
    <property type="match status" value="1"/>
</dbReference>
<keyword evidence="1" id="KW-0805">Transcription regulation</keyword>
<organism evidence="5 6">
    <name type="scientific">Mumia zhuanghuii</name>
    <dbReference type="NCBI Taxonomy" id="2585211"/>
    <lineage>
        <taxon>Bacteria</taxon>
        <taxon>Bacillati</taxon>
        <taxon>Actinomycetota</taxon>
        <taxon>Actinomycetes</taxon>
        <taxon>Propionibacteriales</taxon>
        <taxon>Nocardioidaceae</taxon>
        <taxon>Mumia</taxon>
    </lineage>
</organism>
<reference evidence="5 6" key="1">
    <citation type="submission" date="2019-09" db="EMBL/GenBank/DDBJ databases">
        <title>Mumia zhuanghuii sp. nov. isolated from the intestinal contents of plateau pika (Ochotona curzoniae) in the Qinghai-Tibet plateau of China.</title>
        <authorList>
            <person name="Tian Z."/>
        </authorList>
    </citation>
    <scope>NUCLEOTIDE SEQUENCE [LARGE SCALE GENOMIC DNA]</scope>
    <source>
        <strain evidence="6">350</strain>
    </source>
</reference>
<keyword evidence="2" id="KW-0238">DNA-binding</keyword>
<dbReference type="GO" id="GO:0043565">
    <property type="term" value="F:sequence-specific DNA binding"/>
    <property type="evidence" value="ECO:0007669"/>
    <property type="project" value="InterPro"/>
</dbReference>
<dbReference type="PROSITE" id="PS00041">
    <property type="entry name" value="HTH_ARAC_FAMILY_1"/>
    <property type="match status" value="1"/>
</dbReference>
<dbReference type="RefSeq" id="WP_149769907.1">
    <property type="nucleotide sequence ID" value="NZ_VDFQ02000003.1"/>
</dbReference>
<evidence type="ECO:0000259" key="4">
    <source>
        <dbReference type="PROSITE" id="PS01124"/>
    </source>
</evidence>
<accession>A0A5Q6RYC4</accession>
<dbReference type="InterPro" id="IPR009057">
    <property type="entry name" value="Homeodomain-like_sf"/>
</dbReference>
<feature type="domain" description="HTH araC/xylS-type" evidence="4">
    <location>
        <begin position="221"/>
        <end position="322"/>
    </location>
</feature>
<dbReference type="AlphaFoldDB" id="A0A5Q6RYC4"/>
<dbReference type="InterPro" id="IPR018062">
    <property type="entry name" value="HTH_AraC-typ_CS"/>
</dbReference>
<evidence type="ECO:0000256" key="2">
    <source>
        <dbReference type="ARBA" id="ARBA00023125"/>
    </source>
</evidence>
<sequence>MTTHLAPRPFRTSSNDPEVARQHLSEMYADVRFAAAPERGTFSRTTLALGGLSMSHLTLGMRFDAHLAPLEDVVVATRATGRYVVRPDGYGDLRAGGATMFMTPAGRPSHTTIDDVDLMTVSLDERQLQEFARSASDTPDLPLHFHELVPSSGDLERYVQAVLNHVVRNVMTSEAALESPLVRGETFNQVAAAVLAAFPNTTTVGGEEVPRSRWSGVSVVSRASDFIAAHAHEPLAVGDIADAVGVGARSLQQAFRRHVSTTPMEYVRRVRLDRARSDLLAADPGTSTVSQIALDWGFTNAGRFARHYQRAYGEAPSATLRR</sequence>
<comment type="caution">
    <text evidence="5">The sequence shown here is derived from an EMBL/GenBank/DDBJ whole genome shotgun (WGS) entry which is preliminary data.</text>
</comment>
<dbReference type="Gene3D" id="1.10.10.60">
    <property type="entry name" value="Homeodomain-like"/>
    <property type="match status" value="1"/>
</dbReference>
<dbReference type="GO" id="GO:0003700">
    <property type="term" value="F:DNA-binding transcription factor activity"/>
    <property type="evidence" value="ECO:0007669"/>
    <property type="project" value="InterPro"/>
</dbReference>
<dbReference type="InterPro" id="IPR050204">
    <property type="entry name" value="AraC_XylS_family_regulators"/>
</dbReference>
<proteinExistence type="predicted"/>
<evidence type="ECO:0000256" key="1">
    <source>
        <dbReference type="ARBA" id="ARBA00023015"/>
    </source>
</evidence>
<dbReference type="PANTHER" id="PTHR46796">
    <property type="entry name" value="HTH-TYPE TRANSCRIPTIONAL ACTIVATOR RHAS-RELATED"/>
    <property type="match status" value="1"/>
</dbReference>
<evidence type="ECO:0000313" key="6">
    <source>
        <dbReference type="Proteomes" id="UP000307768"/>
    </source>
</evidence>
<dbReference type="SUPFAM" id="SSF46689">
    <property type="entry name" value="Homeodomain-like"/>
    <property type="match status" value="2"/>
</dbReference>
<dbReference type="PROSITE" id="PS01124">
    <property type="entry name" value="HTH_ARAC_FAMILY_2"/>
    <property type="match status" value="1"/>
</dbReference>
<evidence type="ECO:0000256" key="3">
    <source>
        <dbReference type="ARBA" id="ARBA00023163"/>
    </source>
</evidence>
<evidence type="ECO:0000313" key="5">
    <source>
        <dbReference type="EMBL" id="KAA1422956.1"/>
    </source>
</evidence>
<dbReference type="InterPro" id="IPR018060">
    <property type="entry name" value="HTH_AraC"/>
</dbReference>
<dbReference type="SMART" id="SM00342">
    <property type="entry name" value="HTH_ARAC"/>
    <property type="match status" value="1"/>
</dbReference>
<dbReference type="Pfam" id="PF12833">
    <property type="entry name" value="HTH_18"/>
    <property type="match status" value="1"/>
</dbReference>
<gene>
    <name evidence="5" type="ORF">FE697_012520</name>
</gene>
<dbReference type="EMBL" id="VDFQ02000003">
    <property type="protein sequence ID" value="KAA1422956.1"/>
    <property type="molecule type" value="Genomic_DNA"/>
</dbReference>